<dbReference type="OrthoDB" id="6153474at2759"/>
<comment type="caution">
    <text evidence="8">The sequence shown here is derived from an EMBL/GenBank/DDBJ whole genome shotgun (WGS) entry which is preliminary data.</text>
</comment>
<keyword evidence="3" id="KW-0677">Repeat</keyword>
<keyword evidence="6" id="KW-0175">Coiled coil</keyword>
<protein>
    <recommendedName>
        <fullName evidence="10">KASH domain-containing protein</fullName>
    </recommendedName>
</protein>
<reference evidence="8 9" key="1">
    <citation type="submission" date="2019-01" db="EMBL/GenBank/DDBJ databases">
        <title>A draft genome assembly of the solar-powered sea slug Elysia chlorotica.</title>
        <authorList>
            <person name="Cai H."/>
            <person name="Li Q."/>
            <person name="Fang X."/>
            <person name="Li J."/>
            <person name="Curtis N.E."/>
            <person name="Altenburger A."/>
            <person name="Shibata T."/>
            <person name="Feng M."/>
            <person name="Maeda T."/>
            <person name="Schwartz J.A."/>
            <person name="Shigenobu S."/>
            <person name="Lundholm N."/>
            <person name="Nishiyama T."/>
            <person name="Yang H."/>
            <person name="Hasebe M."/>
            <person name="Li S."/>
            <person name="Pierce S.K."/>
            <person name="Wang J."/>
        </authorList>
    </citation>
    <scope>NUCLEOTIDE SEQUENCE [LARGE SCALE GENOMIC DNA]</scope>
    <source>
        <strain evidence="8">EC2010</strain>
        <tissue evidence="8">Whole organism of an adult</tissue>
    </source>
</reference>
<feature type="non-terminal residue" evidence="8">
    <location>
        <position position="1667"/>
    </location>
</feature>
<feature type="region of interest" description="Disordered" evidence="7">
    <location>
        <begin position="1187"/>
        <end position="1219"/>
    </location>
</feature>
<gene>
    <name evidence="8" type="ORF">EGW08_015320</name>
</gene>
<comment type="subcellular location">
    <subcellularLocation>
        <location evidence="1">Nucleus membrane</location>
    </subcellularLocation>
</comment>
<feature type="coiled-coil region" evidence="6">
    <location>
        <begin position="333"/>
        <end position="399"/>
    </location>
</feature>
<dbReference type="PANTHER" id="PTHR14514:SF2">
    <property type="entry name" value="A-KINASE ANCHOR PROTEIN 6"/>
    <property type="match status" value="1"/>
</dbReference>
<keyword evidence="2" id="KW-0597">Phosphoprotein</keyword>
<dbReference type="SUPFAM" id="SSF46966">
    <property type="entry name" value="Spectrin repeat"/>
    <property type="match status" value="8"/>
</dbReference>
<feature type="coiled-coil region" evidence="6">
    <location>
        <begin position="1276"/>
        <end position="1303"/>
    </location>
</feature>
<name>A0A3S1B5Z9_ELYCH</name>
<dbReference type="InterPro" id="IPR018159">
    <property type="entry name" value="Spectrin/alpha-actinin"/>
</dbReference>
<feature type="coiled-coil region" evidence="6">
    <location>
        <begin position="1330"/>
        <end position="1364"/>
    </location>
</feature>
<keyword evidence="9" id="KW-1185">Reference proteome</keyword>
<evidence type="ECO:0000256" key="7">
    <source>
        <dbReference type="SAM" id="MobiDB-lite"/>
    </source>
</evidence>
<evidence type="ECO:0000256" key="6">
    <source>
        <dbReference type="SAM" id="Coils"/>
    </source>
</evidence>
<dbReference type="GO" id="GO:0031965">
    <property type="term" value="C:nuclear membrane"/>
    <property type="evidence" value="ECO:0007669"/>
    <property type="project" value="UniProtKB-SubCell"/>
</dbReference>
<evidence type="ECO:0008006" key="10">
    <source>
        <dbReference type="Google" id="ProtNLM"/>
    </source>
</evidence>
<evidence type="ECO:0000256" key="5">
    <source>
        <dbReference type="ARBA" id="ARBA00023242"/>
    </source>
</evidence>
<evidence type="ECO:0000256" key="1">
    <source>
        <dbReference type="ARBA" id="ARBA00004126"/>
    </source>
</evidence>
<organism evidence="8 9">
    <name type="scientific">Elysia chlorotica</name>
    <name type="common">Eastern emerald elysia</name>
    <name type="synonym">Sea slug</name>
    <dbReference type="NCBI Taxonomy" id="188477"/>
    <lineage>
        <taxon>Eukaryota</taxon>
        <taxon>Metazoa</taxon>
        <taxon>Spiralia</taxon>
        <taxon>Lophotrochozoa</taxon>
        <taxon>Mollusca</taxon>
        <taxon>Gastropoda</taxon>
        <taxon>Heterobranchia</taxon>
        <taxon>Euthyneura</taxon>
        <taxon>Panpulmonata</taxon>
        <taxon>Sacoglossa</taxon>
        <taxon>Placobranchoidea</taxon>
        <taxon>Plakobranchidae</taxon>
        <taxon>Elysia</taxon>
    </lineage>
</organism>
<evidence type="ECO:0000313" key="9">
    <source>
        <dbReference type="Proteomes" id="UP000271974"/>
    </source>
</evidence>
<proteinExistence type="predicted"/>
<evidence type="ECO:0000256" key="4">
    <source>
        <dbReference type="ARBA" id="ARBA00023136"/>
    </source>
</evidence>
<dbReference type="SMART" id="SM00150">
    <property type="entry name" value="SPEC"/>
    <property type="match status" value="10"/>
</dbReference>
<evidence type="ECO:0000313" key="8">
    <source>
        <dbReference type="EMBL" id="RUS76917.1"/>
    </source>
</evidence>
<dbReference type="Proteomes" id="UP000271974">
    <property type="component" value="Unassembled WGS sequence"/>
</dbReference>
<dbReference type="Gene3D" id="1.20.58.60">
    <property type="match status" value="8"/>
</dbReference>
<evidence type="ECO:0000256" key="3">
    <source>
        <dbReference type="ARBA" id="ARBA00022737"/>
    </source>
</evidence>
<feature type="compositionally biased region" description="Basic and acidic residues" evidence="7">
    <location>
        <begin position="1188"/>
        <end position="1197"/>
    </location>
</feature>
<feature type="non-terminal residue" evidence="8">
    <location>
        <position position="1"/>
    </location>
</feature>
<dbReference type="EMBL" id="RQTK01000624">
    <property type="protein sequence ID" value="RUS76917.1"/>
    <property type="molecule type" value="Genomic_DNA"/>
</dbReference>
<keyword evidence="4" id="KW-0472">Membrane</keyword>
<dbReference type="PANTHER" id="PTHR14514">
    <property type="entry name" value="PKA ANCHORING PROTEIN"/>
    <property type="match status" value="1"/>
</dbReference>
<dbReference type="CDD" id="cd00176">
    <property type="entry name" value="SPEC"/>
    <property type="match status" value="3"/>
</dbReference>
<evidence type="ECO:0000256" key="2">
    <source>
        <dbReference type="ARBA" id="ARBA00022553"/>
    </source>
</evidence>
<accession>A0A3S1B5Z9</accession>
<dbReference type="Pfam" id="PF00435">
    <property type="entry name" value="Spectrin"/>
    <property type="match status" value="2"/>
</dbReference>
<keyword evidence="5" id="KW-0539">Nucleus</keyword>
<sequence length="1667" mass="185061">GPGQAETQDLDERLAHLKGLSHTVHVFESLLRETCQLGESFFPALHPDDHPALTGQLQALQDKFLRASSLVHASTEQLESKLAAREQVQGQVTQCKDFLLAVQGEIRKAIRPIGLDAKDAELQHEVFKSLGDKLSSYAATMDQLRDSCDRLREEDQVTLADDITRLSDFHQSLADQVTAQMDASSSACSQRQAFGQLVQAAEQTLGECEASTETASQQPLEERVQIHKSVLEKLAHLEPELPGLAERAAHIGTQGTRDDLTAAAAIVETLATKIHAQKANTQTQIAQCEALQRERLGFESSINALMNWLEEKEPALASCRALQLDSAKIVPVIAKHQSTAAEAQEKIRKIREQAEAERGRFEAMSEQLPADVSDRLHQIRALEESISSAISKKERYLSEALSDRQQLENSMAQVTDWLHGASELLDSGVSGLDYDTLDRTLSEFTDYFTEASLCQDELEQVSELSEHLLPTLDSNDSATLQQTLAGVQRKYAQVMTSAHGKQGHLEQKLKQWNDFQDQLAAVTGRLDVLEGEWEEVDRSADASPDAVQSHLELVKTFVEHAETSRPLVDGLNQTARDLERAGSQESRSTIARHLQAVNDRWTALTGQAEARVSSLEEIGGQWGDFTSMLSAVQTVVVESETRLAIVSVDQVTAEELAEQLDSLKEIEANLERIRPQVSRLQTSSADLQRALPTAEAKVVSQGQFMTQLEQYHRLVKQVEELSSALQEEADVRQSALAELSECSDWLAETLTSLQANNDSGVTAEEGLSWNKLSGVELRHRMAGVAALMASLESLYGSGGRELPAEVQDKLSQVCGLEGQVEEALTQHEGRLLRLHKDRAEFRRLLAAVSAWLRRASGQLEDRAVRLPQARDDHQALLGEFDSFKADLDLLRSKGGEIIQTSPESDEKQTVQKALSEVNRQWLSLQAETADRTAALSEAADLSHAIEDVSAGVDTWLDQAERLIQADLKWTEADHLRKQLSEHRQVVKEVPTNQDKLTALGAMVKQLEQTCPAPNSAARVASLKQKLDTVHTKAGVQLSALVDADQRFGEFEREVGELMRWLQQTRARMTMRDTTTDLKSQLDVQERLLEDVVKNRARAQEVATHDPEAVSATLTPGADLTAGGHLLSEMALLETAAREQTDSLRLAVSQQATYEARLHQLNAAILDCQGKLLSSPVMADSVGALKQQMAEHNKESPDRSASLDTSPDPAGTSGGDAKVKDTPWSILQEQAQSKERQLAVALQRQERYQHSVQQLTAHMERCSVKLADNPATSASPLDTQIAELQETLAEIEDIRCEIGQARENGEQLMDAPDSEGGKALQSTLAMLEDRFRSLQALAEDKGRQLQEAKAQRERHAVERAAYDKRVAELRAWLEEAKVRHASLTLPSEDPARLQEQVGQSKDLQEETNLRLQQVSDLALQCDAVCEREPPATAERLRNQLAQLQTELGELKLSTINKQAELRAAIKDSEKRRRERDEVDTNVARLQKWMSDTKEITKPAEAASTILQSDIHKELATDIKKHRQLVRQISDRKLRPAAFIGLTPPSDREIRDSWQRLSNHLAEKRDNLQAILSASKPGDLVKVLLHAPTRQANSTNQLSEVRAVVRELSGQWRELQTELDDRKLSVDAATSFQQQYQSGLQRVSSWLDLAQQQLFTVPATTDEHIRHNE</sequence>
<dbReference type="STRING" id="188477.A0A3S1B5Z9"/>
<dbReference type="InterPro" id="IPR002017">
    <property type="entry name" value="Spectrin_repeat"/>
</dbReference>